<dbReference type="InterPro" id="IPR006171">
    <property type="entry name" value="TOPRIM_dom"/>
</dbReference>
<dbReference type="Pfam" id="PF21175">
    <property type="entry name" value="RecR_C"/>
    <property type="match status" value="1"/>
</dbReference>
<dbReference type="PANTHER" id="PTHR30446">
    <property type="entry name" value="RECOMBINATION PROTEIN RECR"/>
    <property type="match status" value="1"/>
</dbReference>
<sequence>MLIAEPLQRAIDELSKLPSIGKKTAQRLALHLLKSDKDAVESLVDAISALKNDLCFCEVCFNLSVEEKCDICKSPKRDHSVVCVVEEISDVIAIEKTNEYNGAYHVLGGVLNPLSDITPDKLHIGELIKRIESGGINEIILALNPDAEGDATSLYLTKILKEYPVKVSRIARGLPIGGDLEFADPATIGRAFSGRIQL</sequence>
<dbReference type="Gene3D" id="6.10.250.240">
    <property type="match status" value="1"/>
</dbReference>
<dbReference type="InterPro" id="IPR023627">
    <property type="entry name" value="Rcmb_RecR"/>
</dbReference>
<evidence type="ECO:0000256" key="6">
    <source>
        <dbReference type="ARBA" id="ARBA00023204"/>
    </source>
</evidence>
<evidence type="ECO:0000256" key="3">
    <source>
        <dbReference type="ARBA" id="ARBA00022771"/>
    </source>
</evidence>
<dbReference type="PATRIC" id="fig|1191523.3.peg.2842"/>
<keyword evidence="6 7" id="KW-0234">DNA repair</keyword>
<dbReference type="PANTHER" id="PTHR30446:SF0">
    <property type="entry name" value="RECOMBINATION PROTEIN RECR"/>
    <property type="match status" value="1"/>
</dbReference>
<dbReference type="GO" id="GO:0008270">
    <property type="term" value="F:zinc ion binding"/>
    <property type="evidence" value="ECO:0007669"/>
    <property type="project" value="UniProtKB-KW"/>
</dbReference>
<dbReference type="SUPFAM" id="SSF111304">
    <property type="entry name" value="Recombination protein RecR"/>
    <property type="match status" value="1"/>
</dbReference>
<comment type="function">
    <text evidence="7">May play a role in DNA repair. It seems to be involved in an RecBC-independent recombinational process of DNA repair. It may act with RecF and RecO.</text>
</comment>
<keyword evidence="5 7" id="KW-0233">DNA recombination</keyword>
<protein>
    <recommendedName>
        <fullName evidence="7">Recombination protein RecR</fullName>
    </recommendedName>
</protein>
<evidence type="ECO:0000259" key="8">
    <source>
        <dbReference type="PROSITE" id="PS50880"/>
    </source>
</evidence>
<evidence type="ECO:0000313" key="9">
    <source>
        <dbReference type="EMBL" id="AFN75935.1"/>
    </source>
</evidence>
<dbReference type="SMART" id="SM00493">
    <property type="entry name" value="TOPRIM"/>
    <property type="match status" value="1"/>
</dbReference>
<dbReference type="OrthoDB" id="9802672at2"/>
<dbReference type="STRING" id="1191523.MROS_2705"/>
<dbReference type="InterPro" id="IPR000093">
    <property type="entry name" value="DNA_Rcmb_RecR"/>
</dbReference>
<evidence type="ECO:0000256" key="2">
    <source>
        <dbReference type="ARBA" id="ARBA00022763"/>
    </source>
</evidence>
<feature type="domain" description="Toprim" evidence="8">
    <location>
        <begin position="80"/>
        <end position="175"/>
    </location>
</feature>
<dbReference type="InterPro" id="IPR015967">
    <property type="entry name" value="Rcmb_RecR_Znf"/>
</dbReference>
<dbReference type="Proteomes" id="UP000009011">
    <property type="component" value="Chromosome"/>
</dbReference>
<evidence type="ECO:0000256" key="4">
    <source>
        <dbReference type="ARBA" id="ARBA00022833"/>
    </source>
</evidence>
<dbReference type="GO" id="GO:0006281">
    <property type="term" value="P:DNA repair"/>
    <property type="evidence" value="ECO:0007669"/>
    <property type="project" value="UniProtKB-UniRule"/>
</dbReference>
<dbReference type="HAMAP" id="MF_00017">
    <property type="entry name" value="RecR"/>
    <property type="match status" value="1"/>
</dbReference>
<keyword evidence="1 7" id="KW-0479">Metal-binding</keyword>
<dbReference type="Pfam" id="PF13662">
    <property type="entry name" value="Toprim_4"/>
    <property type="match status" value="1"/>
</dbReference>
<keyword evidence="4 7" id="KW-0862">Zinc</keyword>
<dbReference type="InterPro" id="IPR034137">
    <property type="entry name" value="TOPRIM_RecR"/>
</dbReference>
<reference evidence="9 10" key="1">
    <citation type="journal article" date="2013" name="PLoS ONE">
        <title>Genomic analysis of Melioribacter roseus, facultatively anaerobic organotrophic bacterium representing a novel deep lineage within Bacteriodetes/Chlorobi group.</title>
        <authorList>
            <person name="Kadnikov V.V."/>
            <person name="Mardanov A.V."/>
            <person name="Podosokorskaya O.A."/>
            <person name="Gavrilov S.N."/>
            <person name="Kublanov I.V."/>
            <person name="Beletsky A.V."/>
            <person name="Bonch-Osmolovskaya E.A."/>
            <person name="Ravin N.V."/>
        </authorList>
    </citation>
    <scope>NUCLEOTIDE SEQUENCE [LARGE SCALE GENOMIC DNA]</scope>
    <source>
        <strain evidence="10">JCM 17771 / P3M-2</strain>
    </source>
</reference>
<accession>I6Z9X9</accession>
<dbReference type="CDD" id="cd01025">
    <property type="entry name" value="TOPRIM_recR"/>
    <property type="match status" value="1"/>
</dbReference>
<dbReference type="EMBL" id="CP003557">
    <property type="protein sequence ID" value="AFN75935.1"/>
    <property type="molecule type" value="Genomic_DNA"/>
</dbReference>
<evidence type="ECO:0000313" key="10">
    <source>
        <dbReference type="Proteomes" id="UP000009011"/>
    </source>
</evidence>
<dbReference type="Gene3D" id="1.10.8.420">
    <property type="entry name" value="RecR Domain 1"/>
    <property type="match status" value="1"/>
</dbReference>
<dbReference type="PROSITE" id="PS01300">
    <property type="entry name" value="RECR"/>
    <property type="match status" value="1"/>
</dbReference>
<evidence type="ECO:0000256" key="5">
    <source>
        <dbReference type="ARBA" id="ARBA00023172"/>
    </source>
</evidence>
<gene>
    <name evidence="7" type="primary">recR</name>
    <name evidence="9" type="ordered locus">MROS_2705</name>
</gene>
<dbReference type="KEGG" id="mro:MROS_2705"/>
<dbReference type="GO" id="GO:0003677">
    <property type="term" value="F:DNA binding"/>
    <property type="evidence" value="ECO:0007669"/>
    <property type="project" value="UniProtKB-UniRule"/>
</dbReference>
<dbReference type="HOGENOM" id="CLU_060739_1_0_10"/>
<dbReference type="PROSITE" id="PS50880">
    <property type="entry name" value="TOPRIM"/>
    <property type="match status" value="1"/>
</dbReference>
<dbReference type="NCBIfam" id="TIGR00615">
    <property type="entry name" value="recR"/>
    <property type="match status" value="1"/>
</dbReference>
<evidence type="ECO:0000256" key="1">
    <source>
        <dbReference type="ARBA" id="ARBA00022723"/>
    </source>
</evidence>
<feature type="zinc finger region" description="C4-type" evidence="7">
    <location>
        <begin position="57"/>
        <end position="72"/>
    </location>
</feature>
<dbReference type="RefSeq" id="WP_014857365.1">
    <property type="nucleotide sequence ID" value="NC_018178.1"/>
</dbReference>
<proteinExistence type="inferred from homology"/>
<dbReference type="Gene3D" id="3.40.1360.10">
    <property type="match status" value="1"/>
</dbReference>
<dbReference type="Pfam" id="PF21176">
    <property type="entry name" value="RecR_HhH"/>
    <property type="match status" value="1"/>
</dbReference>
<dbReference type="Pfam" id="PF02132">
    <property type="entry name" value="RecR_ZnF"/>
    <property type="match status" value="1"/>
</dbReference>
<organism evidence="9 10">
    <name type="scientific">Melioribacter roseus (strain DSM 23840 / JCM 17771 / VKM B-2668 / P3M-2)</name>
    <dbReference type="NCBI Taxonomy" id="1191523"/>
    <lineage>
        <taxon>Bacteria</taxon>
        <taxon>Pseudomonadati</taxon>
        <taxon>Ignavibacteriota</taxon>
        <taxon>Ignavibacteria</taxon>
        <taxon>Ignavibacteriales</taxon>
        <taxon>Melioribacteraceae</taxon>
        <taxon>Melioribacter</taxon>
    </lineage>
</organism>
<evidence type="ECO:0000256" key="7">
    <source>
        <dbReference type="HAMAP-Rule" id="MF_00017"/>
    </source>
</evidence>
<comment type="similarity">
    <text evidence="7">Belongs to the RecR family.</text>
</comment>
<name>I6Z9X9_MELRP</name>
<keyword evidence="3 7" id="KW-0863">Zinc-finger</keyword>
<dbReference type="AlphaFoldDB" id="I6Z9X9"/>
<dbReference type="eggNOG" id="COG0353">
    <property type="taxonomic scope" value="Bacteria"/>
</dbReference>
<keyword evidence="10" id="KW-1185">Reference proteome</keyword>
<dbReference type="GO" id="GO:0006310">
    <property type="term" value="P:DNA recombination"/>
    <property type="evidence" value="ECO:0007669"/>
    <property type="project" value="UniProtKB-UniRule"/>
</dbReference>
<keyword evidence="2 7" id="KW-0227">DNA damage</keyword>